<keyword evidence="1" id="KW-0732">Signal</keyword>
<evidence type="ECO:0000313" key="2">
    <source>
        <dbReference type="Proteomes" id="UP000887540"/>
    </source>
</evidence>
<evidence type="ECO:0000313" key="3">
    <source>
        <dbReference type="WBParaSite" id="ACRNAN_scaffold3035.g18729.t1"/>
    </source>
</evidence>
<proteinExistence type="predicted"/>
<dbReference type="Proteomes" id="UP000887540">
    <property type="component" value="Unplaced"/>
</dbReference>
<feature type="chain" id="PRO_5037504734" evidence="1">
    <location>
        <begin position="21"/>
        <end position="75"/>
    </location>
</feature>
<keyword evidence="2" id="KW-1185">Reference proteome</keyword>
<organism evidence="2 3">
    <name type="scientific">Acrobeloides nanus</name>
    <dbReference type="NCBI Taxonomy" id="290746"/>
    <lineage>
        <taxon>Eukaryota</taxon>
        <taxon>Metazoa</taxon>
        <taxon>Ecdysozoa</taxon>
        <taxon>Nematoda</taxon>
        <taxon>Chromadorea</taxon>
        <taxon>Rhabditida</taxon>
        <taxon>Tylenchina</taxon>
        <taxon>Cephalobomorpha</taxon>
        <taxon>Cephaloboidea</taxon>
        <taxon>Cephalobidae</taxon>
        <taxon>Acrobeloides</taxon>
    </lineage>
</organism>
<evidence type="ECO:0000256" key="1">
    <source>
        <dbReference type="SAM" id="SignalP"/>
    </source>
</evidence>
<name>A0A914DKL5_9BILA</name>
<protein>
    <submittedName>
        <fullName evidence="3">Uncharacterized protein</fullName>
    </submittedName>
</protein>
<sequence>MKLQIILLAIFLFVFVQIQATPVANPNEWEDMVSRNKRSPYQECAQECEQRINAVIIAQCMRACCANMWENKRYC</sequence>
<reference evidence="3" key="1">
    <citation type="submission" date="2022-11" db="UniProtKB">
        <authorList>
            <consortium name="WormBaseParasite"/>
        </authorList>
    </citation>
    <scope>IDENTIFICATION</scope>
</reference>
<dbReference type="WBParaSite" id="ACRNAN_scaffold3035.g18729.t1">
    <property type="protein sequence ID" value="ACRNAN_scaffold3035.g18729.t1"/>
    <property type="gene ID" value="ACRNAN_scaffold3035.g18729"/>
</dbReference>
<dbReference type="AlphaFoldDB" id="A0A914DKL5"/>
<accession>A0A914DKL5</accession>
<feature type="signal peptide" evidence="1">
    <location>
        <begin position="1"/>
        <end position="20"/>
    </location>
</feature>